<comment type="similarity">
    <text evidence="1">Belongs to the universal ribosomal protein uL3 family.</text>
</comment>
<dbReference type="PANTHER" id="PTHR11229">
    <property type="entry name" value="50S RIBOSOMAL PROTEIN L3"/>
    <property type="match status" value="1"/>
</dbReference>
<dbReference type="Gene3D" id="2.40.30.10">
    <property type="entry name" value="Translation factors"/>
    <property type="match status" value="1"/>
</dbReference>
<dbReference type="InterPro" id="IPR009000">
    <property type="entry name" value="Transl_B-barrel_sf"/>
</dbReference>
<sequence length="208" mass="21538">MKFILATKVGMTRIYGEDGRAHAGTVLAADSVIVTQVKTAKGKDGYAALQVGSGTRKTKNISKAVLGHTKGKAYKTIREFKAIEPVEVGSTIDVGTFAVGDMVRVSGLTKGKGFAGVVKRHGFHGGPRTHGQKHSEREAGSIGGGGGRAGGRVAKGIRMAGRMGGERVTVMNLKVLVVDPATGEMVVSGAVPGRRGTLLEVVTMQKNG</sequence>
<dbReference type="NCBIfam" id="TIGR03625">
    <property type="entry name" value="L3_bact"/>
    <property type="match status" value="1"/>
</dbReference>
<evidence type="ECO:0000256" key="4">
    <source>
        <dbReference type="ARBA" id="ARBA00022980"/>
    </source>
</evidence>
<evidence type="ECO:0000256" key="2">
    <source>
        <dbReference type="ARBA" id="ARBA00022730"/>
    </source>
</evidence>
<evidence type="ECO:0000256" key="3">
    <source>
        <dbReference type="ARBA" id="ARBA00022884"/>
    </source>
</evidence>
<dbReference type="InterPro" id="IPR019927">
    <property type="entry name" value="Ribosomal_uL3_bac/org-type"/>
</dbReference>
<evidence type="ECO:0000256" key="6">
    <source>
        <dbReference type="NCBIfam" id="TIGR03625"/>
    </source>
</evidence>
<dbReference type="Gene3D" id="3.30.160.810">
    <property type="match status" value="1"/>
</dbReference>
<name>A0A2H0U9G8_9BACT</name>
<keyword evidence="3" id="KW-0694">RNA-binding</keyword>
<proteinExistence type="inferred from homology"/>
<organism evidence="8 9">
    <name type="scientific">Candidatus Kaiserbacteria bacterium CG10_big_fil_rev_8_21_14_0_10_56_12</name>
    <dbReference type="NCBI Taxonomy" id="1974611"/>
    <lineage>
        <taxon>Bacteria</taxon>
        <taxon>Candidatus Kaiseribacteriota</taxon>
    </lineage>
</organism>
<evidence type="ECO:0000313" key="9">
    <source>
        <dbReference type="Proteomes" id="UP000230179"/>
    </source>
</evidence>
<dbReference type="GO" id="GO:0019843">
    <property type="term" value="F:rRNA binding"/>
    <property type="evidence" value="ECO:0007669"/>
    <property type="project" value="UniProtKB-KW"/>
</dbReference>
<dbReference type="Proteomes" id="UP000230179">
    <property type="component" value="Unassembled WGS sequence"/>
</dbReference>
<dbReference type="AlphaFoldDB" id="A0A2H0U9G8"/>
<dbReference type="EMBL" id="PFBL01000021">
    <property type="protein sequence ID" value="PIR83037.1"/>
    <property type="molecule type" value="Genomic_DNA"/>
</dbReference>
<protein>
    <recommendedName>
        <fullName evidence="6">50S ribosomal protein L3</fullName>
    </recommendedName>
</protein>
<evidence type="ECO:0000256" key="7">
    <source>
        <dbReference type="SAM" id="MobiDB-lite"/>
    </source>
</evidence>
<dbReference type="PANTHER" id="PTHR11229:SF16">
    <property type="entry name" value="LARGE RIBOSOMAL SUBUNIT PROTEIN UL3C"/>
    <property type="match status" value="1"/>
</dbReference>
<evidence type="ECO:0000256" key="5">
    <source>
        <dbReference type="ARBA" id="ARBA00023274"/>
    </source>
</evidence>
<dbReference type="SUPFAM" id="SSF50447">
    <property type="entry name" value="Translation proteins"/>
    <property type="match status" value="1"/>
</dbReference>
<evidence type="ECO:0000256" key="1">
    <source>
        <dbReference type="ARBA" id="ARBA00006540"/>
    </source>
</evidence>
<evidence type="ECO:0000313" key="8">
    <source>
        <dbReference type="EMBL" id="PIR83037.1"/>
    </source>
</evidence>
<comment type="caution">
    <text evidence="8">The sequence shown here is derived from an EMBL/GenBank/DDBJ whole genome shotgun (WGS) entry which is preliminary data.</text>
</comment>
<dbReference type="GO" id="GO:0003735">
    <property type="term" value="F:structural constituent of ribosome"/>
    <property type="evidence" value="ECO:0007669"/>
    <property type="project" value="UniProtKB-UniRule"/>
</dbReference>
<reference evidence="9" key="1">
    <citation type="submission" date="2017-09" db="EMBL/GenBank/DDBJ databases">
        <title>Depth-based differentiation of microbial function through sediment-hosted aquifers and enrichment of novel symbionts in the deep terrestrial subsurface.</title>
        <authorList>
            <person name="Probst A.J."/>
            <person name="Ladd B."/>
            <person name="Jarett J.K."/>
            <person name="Geller-Mcgrath D.E."/>
            <person name="Sieber C.M.K."/>
            <person name="Emerson J.B."/>
            <person name="Anantharaman K."/>
            <person name="Thomas B.C."/>
            <person name="Malmstrom R."/>
            <person name="Stieglmeier M."/>
            <person name="Klingl A."/>
            <person name="Woyke T."/>
            <person name="Ryan C.M."/>
            <person name="Banfield J.F."/>
        </authorList>
    </citation>
    <scope>NUCLEOTIDE SEQUENCE [LARGE SCALE GENOMIC DNA]</scope>
</reference>
<keyword evidence="5" id="KW-0687">Ribonucleoprotein</keyword>
<keyword evidence="2" id="KW-0699">rRNA-binding</keyword>
<accession>A0A2H0U9G8</accession>
<dbReference type="GO" id="GO:0006412">
    <property type="term" value="P:translation"/>
    <property type="evidence" value="ECO:0007669"/>
    <property type="project" value="UniProtKB-UniRule"/>
</dbReference>
<keyword evidence="4 8" id="KW-0689">Ribosomal protein</keyword>
<dbReference type="InterPro" id="IPR000597">
    <property type="entry name" value="Ribosomal_uL3"/>
</dbReference>
<feature type="compositionally biased region" description="Gly residues" evidence="7">
    <location>
        <begin position="141"/>
        <end position="150"/>
    </location>
</feature>
<dbReference type="GO" id="GO:0022625">
    <property type="term" value="C:cytosolic large ribosomal subunit"/>
    <property type="evidence" value="ECO:0007669"/>
    <property type="project" value="TreeGrafter"/>
</dbReference>
<dbReference type="Pfam" id="PF00297">
    <property type="entry name" value="Ribosomal_L3"/>
    <property type="match status" value="1"/>
</dbReference>
<feature type="region of interest" description="Disordered" evidence="7">
    <location>
        <begin position="123"/>
        <end position="151"/>
    </location>
</feature>
<gene>
    <name evidence="8" type="primary">rplC</name>
    <name evidence="8" type="ORF">COU19_02635</name>
</gene>